<dbReference type="AlphaFoldDB" id="A0A8C3GTC6"/>
<dbReference type="PRINTS" id="PR00021">
    <property type="entry name" value="PRORICH"/>
</dbReference>
<reference evidence="1" key="2">
    <citation type="submission" date="2025-08" db="UniProtKB">
        <authorList>
            <consortium name="Ensembl"/>
        </authorList>
    </citation>
    <scope>IDENTIFICATION</scope>
</reference>
<evidence type="ECO:0000313" key="2">
    <source>
        <dbReference type="Proteomes" id="UP000694553"/>
    </source>
</evidence>
<organism evidence="1 2">
    <name type="scientific">Corvus moneduloides</name>
    <name type="common">New Caledonian crow</name>
    <dbReference type="NCBI Taxonomy" id="1196302"/>
    <lineage>
        <taxon>Eukaryota</taxon>
        <taxon>Metazoa</taxon>
        <taxon>Chordata</taxon>
        <taxon>Craniata</taxon>
        <taxon>Vertebrata</taxon>
        <taxon>Euteleostomi</taxon>
        <taxon>Archelosauria</taxon>
        <taxon>Archosauria</taxon>
        <taxon>Dinosauria</taxon>
        <taxon>Saurischia</taxon>
        <taxon>Theropoda</taxon>
        <taxon>Coelurosauria</taxon>
        <taxon>Aves</taxon>
        <taxon>Neognathae</taxon>
        <taxon>Neoaves</taxon>
        <taxon>Telluraves</taxon>
        <taxon>Australaves</taxon>
        <taxon>Passeriformes</taxon>
        <taxon>Corvoidea</taxon>
        <taxon>Corvidae</taxon>
        <taxon>Corvus</taxon>
    </lineage>
</organism>
<sequence length="142" mass="15460">MSYYYEQCKQPCLPPPICLQKCGKCVEPCATKCVEVCQAPSKCHQVHPSAKCHQGCPSAKCHQVHPSAKCHQGCPSAKCHQVHPSAKCHQGCPSCHQGCPSAKCHQVCPSEFPKNSPRIPGGTKLKHSTPIFYPLIKIKTTT</sequence>
<accession>A0A8C3GTC6</accession>
<reference evidence="2" key="1">
    <citation type="submission" date="2019-10" db="EMBL/GenBank/DDBJ databases">
        <title>Corvus moneduloides (New Caledonian crow) genome, bCorMon1, primary haplotype.</title>
        <authorList>
            <person name="Rutz C."/>
            <person name="Fungtammasan C."/>
            <person name="Mountcastle J."/>
            <person name="Formenti G."/>
            <person name="Chow W."/>
            <person name="Howe K."/>
            <person name="Steele M.P."/>
            <person name="Fernandes J."/>
            <person name="Gilbert M.T.P."/>
            <person name="Fedrigo O."/>
            <person name="Jarvis E.D."/>
            <person name="Gemmell N."/>
        </authorList>
    </citation>
    <scope>NUCLEOTIDE SEQUENCE [LARGE SCALE GENOMIC DNA]</scope>
</reference>
<name>A0A8C3GTC6_CORMO</name>
<keyword evidence="2" id="KW-1185">Reference proteome</keyword>
<dbReference type="PROSITE" id="PS51379">
    <property type="entry name" value="4FE4S_FER_2"/>
    <property type="match status" value="1"/>
</dbReference>
<dbReference type="OMA" id="CHQGCPS"/>
<reference evidence="1" key="3">
    <citation type="submission" date="2025-09" db="UniProtKB">
        <authorList>
            <consortium name="Ensembl"/>
        </authorList>
    </citation>
    <scope>IDENTIFICATION</scope>
</reference>
<evidence type="ECO:0000313" key="1">
    <source>
        <dbReference type="Ensembl" id="ENSCMUP00000004223.2"/>
    </source>
</evidence>
<accession>A0A8U7NT18</accession>
<dbReference type="InterPro" id="IPR017896">
    <property type="entry name" value="4Fe4S_Fe-S-bd"/>
</dbReference>
<dbReference type="Proteomes" id="UP000694553">
    <property type="component" value="Unassembled WGS sequence"/>
</dbReference>
<dbReference type="Ensembl" id="ENSCMUT00000004566.2">
    <property type="protein sequence ID" value="ENSCMUP00000004223.2"/>
    <property type="gene ID" value="ENSCMUG00000002850.2"/>
</dbReference>
<protein>
    <submittedName>
        <fullName evidence="1">Uncharacterized protein</fullName>
    </submittedName>
</protein>
<proteinExistence type="predicted"/>